<organism evidence="11 12">
    <name type="scientific">Spirosoma oryzae</name>
    <dbReference type="NCBI Taxonomy" id="1469603"/>
    <lineage>
        <taxon>Bacteria</taxon>
        <taxon>Pseudomonadati</taxon>
        <taxon>Bacteroidota</taxon>
        <taxon>Cytophagia</taxon>
        <taxon>Cytophagales</taxon>
        <taxon>Cytophagaceae</taxon>
        <taxon>Spirosoma</taxon>
    </lineage>
</organism>
<evidence type="ECO:0000259" key="10">
    <source>
        <dbReference type="Pfam" id="PF02927"/>
    </source>
</evidence>
<dbReference type="SUPFAM" id="SSF48208">
    <property type="entry name" value="Six-hairpin glycosidases"/>
    <property type="match status" value="1"/>
</dbReference>
<evidence type="ECO:0000313" key="12">
    <source>
        <dbReference type="Proteomes" id="UP000238375"/>
    </source>
</evidence>
<feature type="active site" evidence="7">
    <location>
        <position position="576"/>
    </location>
</feature>
<feature type="active site" evidence="6">
    <location>
        <position position="522"/>
    </location>
</feature>
<keyword evidence="2 6" id="KW-0378">Hydrolase</keyword>
<evidence type="ECO:0000256" key="4">
    <source>
        <dbReference type="ARBA" id="ARBA00023295"/>
    </source>
</evidence>
<dbReference type="InterPro" id="IPR033126">
    <property type="entry name" value="Glyco_hydro_9_Asp/Glu_AS"/>
</dbReference>
<dbReference type="GO" id="GO:0030245">
    <property type="term" value="P:cellulose catabolic process"/>
    <property type="evidence" value="ECO:0007669"/>
    <property type="project" value="UniProtKB-KW"/>
</dbReference>
<evidence type="ECO:0000256" key="2">
    <source>
        <dbReference type="ARBA" id="ARBA00022801"/>
    </source>
</evidence>
<name>A0A2T0TBL8_9BACT</name>
<keyword evidence="3 6" id="KW-0119">Carbohydrate metabolism</keyword>
<evidence type="ECO:0000313" key="11">
    <source>
        <dbReference type="EMBL" id="PRY43044.1"/>
    </source>
</evidence>
<dbReference type="InterPro" id="IPR012341">
    <property type="entry name" value="6hp_glycosidase-like_sf"/>
</dbReference>
<evidence type="ECO:0000256" key="6">
    <source>
        <dbReference type="PROSITE-ProRule" id="PRU10059"/>
    </source>
</evidence>
<evidence type="ECO:0000256" key="1">
    <source>
        <dbReference type="ARBA" id="ARBA00007072"/>
    </source>
</evidence>
<keyword evidence="4 6" id="KW-0326">Glycosidase</keyword>
<dbReference type="InterPro" id="IPR004197">
    <property type="entry name" value="Cellulase_Ig-like"/>
</dbReference>
<feature type="domain" description="Glycoside hydrolase family 9" evidence="9">
    <location>
        <begin position="127"/>
        <end position="588"/>
    </location>
</feature>
<feature type="domain" description="Cellulase Ig-like" evidence="10">
    <location>
        <begin position="37"/>
        <end position="115"/>
    </location>
</feature>
<protein>
    <recommendedName>
        <fullName evidence="8">Endoglucanase</fullName>
        <ecNumber evidence="8">3.2.1.4</ecNumber>
    </recommendedName>
</protein>
<dbReference type="InterPro" id="IPR001701">
    <property type="entry name" value="Glyco_hydro_9"/>
</dbReference>
<dbReference type="InterPro" id="IPR013783">
    <property type="entry name" value="Ig-like_fold"/>
</dbReference>
<dbReference type="InterPro" id="IPR018221">
    <property type="entry name" value="Glyco_hydro_9_His_AS"/>
</dbReference>
<dbReference type="Pfam" id="PF00759">
    <property type="entry name" value="Glyco_hydro_9"/>
    <property type="match status" value="1"/>
</dbReference>
<dbReference type="Proteomes" id="UP000238375">
    <property type="component" value="Unassembled WGS sequence"/>
</dbReference>
<dbReference type="CDD" id="cd02850">
    <property type="entry name" value="E_set_Cellulase_N"/>
    <property type="match status" value="1"/>
</dbReference>
<reference evidence="11 12" key="1">
    <citation type="submission" date="2018-03" db="EMBL/GenBank/DDBJ databases">
        <title>Genomic Encyclopedia of Archaeal and Bacterial Type Strains, Phase II (KMG-II): from individual species to whole genera.</title>
        <authorList>
            <person name="Goeker M."/>
        </authorList>
    </citation>
    <scope>NUCLEOTIDE SEQUENCE [LARGE SCALE GENOMIC DNA]</scope>
    <source>
        <strain evidence="11 12">DSM 28354</strain>
    </source>
</reference>
<dbReference type="EC" id="3.2.1.4" evidence="8"/>
<evidence type="ECO:0000256" key="8">
    <source>
        <dbReference type="RuleBase" id="RU361166"/>
    </source>
</evidence>
<evidence type="ECO:0000256" key="7">
    <source>
        <dbReference type="PROSITE-ProRule" id="PRU10060"/>
    </source>
</evidence>
<dbReference type="PANTHER" id="PTHR22298">
    <property type="entry name" value="ENDO-1,4-BETA-GLUCANASE"/>
    <property type="match status" value="1"/>
</dbReference>
<accession>A0A2T0TBL8</accession>
<evidence type="ECO:0000256" key="5">
    <source>
        <dbReference type="ARBA" id="ARBA00023326"/>
    </source>
</evidence>
<dbReference type="EMBL" id="PVTE01000004">
    <property type="protein sequence ID" value="PRY43044.1"/>
    <property type="molecule type" value="Genomic_DNA"/>
</dbReference>
<comment type="similarity">
    <text evidence="1 6 8">Belongs to the glycosyl hydrolase 9 (cellulase E) family.</text>
</comment>
<dbReference type="Gene3D" id="1.50.10.10">
    <property type="match status" value="1"/>
</dbReference>
<dbReference type="PROSITE" id="PS00698">
    <property type="entry name" value="GH9_3"/>
    <property type="match status" value="1"/>
</dbReference>
<comment type="caution">
    <text evidence="11">The sequence shown here is derived from an EMBL/GenBank/DDBJ whole genome shotgun (WGS) entry which is preliminary data.</text>
</comment>
<dbReference type="PROSITE" id="PS00592">
    <property type="entry name" value="GH9_2"/>
    <property type="match status" value="1"/>
</dbReference>
<keyword evidence="5 6" id="KW-0624">Polysaccharide degradation</keyword>
<feature type="active site" evidence="7">
    <location>
        <position position="567"/>
    </location>
</feature>
<dbReference type="SUPFAM" id="SSF81296">
    <property type="entry name" value="E set domains"/>
    <property type="match status" value="1"/>
</dbReference>
<evidence type="ECO:0000259" key="9">
    <source>
        <dbReference type="Pfam" id="PF00759"/>
    </source>
</evidence>
<dbReference type="InterPro" id="IPR014756">
    <property type="entry name" value="Ig_E-set"/>
</dbReference>
<proteinExistence type="inferred from homology"/>
<dbReference type="GO" id="GO:0008810">
    <property type="term" value="F:cellulase activity"/>
    <property type="evidence" value="ECO:0007669"/>
    <property type="project" value="UniProtKB-EC"/>
</dbReference>
<keyword evidence="12" id="KW-1185">Reference proteome</keyword>
<comment type="catalytic activity">
    <reaction evidence="8">
        <text>Endohydrolysis of (1-&gt;4)-beta-D-glucosidic linkages in cellulose, lichenin and cereal beta-D-glucans.</text>
        <dbReference type="EC" id="3.2.1.4"/>
    </reaction>
</comment>
<gene>
    <name evidence="11" type="ORF">CLV58_104175</name>
</gene>
<dbReference type="Gene3D" id="2.60.40.10">
    <property type="entry name" value="Immunoglobulins"/>
    <property type="match status" value="1"/>
</dbReference>
<dbReference type="InterPro" id="IPR008928">
    <property type="entry name" value="6-hairpin_glycosidase_sf"/>
</dbReference>
<keyword evidence="8" id="KW-0136">Cellulose degradation</keyword>
<sequence>MYSIVPDVFISSFMTRFLSLLSLSLVSITAHSQSQPSIIRLNQLGYYPNAVKQIAVLTDSAETFKITTPDRKRVIFTGKLKDVRKDSLSGKSVRLADFSSVAQPGKYVFVLDKETYTEPFAIKTNVYRPLATGSLKGFYYQRASTPLPAEFAGEWARAAGHPDTQVQVHPSAASDGRPKGTIISSPGGWYDAGDYNKYIVNSGITVGTLLSLLEDFPTIAKALKTNIPESDNALPDLLDETLWNLRWMLTMQDPSDGGVYHKLTNAKFDGMVMPDKATATRYVVQKSVTATLDFTAVMAQASRVLKPYERQLPGLADSCLQAAQRAWQWAGANPKALYDQDALNRRYKPDIVTGAYGDKDASDEQIWAATELYITTKDDTYYKAIKLFPDEKTPLPSWAQVRTLAYYALVRNAASLTPIGKRDLPQVKRYIMELADRFSTGIDQQAYGTAMGQRASDFIWGSSAEAANQGIALLVAYKYTSGPNKKQYLRSALSNLDYLLGRNAVGYSFVTGFGTQTPLHPHHRPSVADGVEAPVPGLLSGGTNAQATQQDKCAGYTSTAPDEVYLDADCSYASNEIAINWNAPLVYLTTALEALQADQTTNSRTTKTTKSRSRRR</sequence>
<dbReference type="AlphaFoldDB" id="A0A2T0TBL8"/>
<evidence type="ECO:0000256" key="3">
    <source>
        <dbReference type="ARBA" id="ARBA00023277"/>
    </source>
</evidence>
<dbReference type="Pfam" id="PF02927">
    <property type="entry name" value="CelD_N"/>
    <property type="match status" value="1"/>
</dbReference>